<dbReference type="InterPro" id="IPR029787">
    <property type="entry name" value="Nucleotide_cyclase"/>
</dbReference>
<name>A4J2N4_DESRM</name>
<dbReference type="GO" id="GO:1902201">
    <property type="term" value="P:negative regulation of bacterial-type flagellum-dependent cell motility"/>
    <property type="evidence" value="ECO:0007669"/>
    <property type="project" value="TreeGrafter"/>
</dbReference>
<dbReference type="Pfam" id="PF00990">
    <property type="entry name" value="GGDEF"/>
    <property type="match status" value="1"/>
</dbReference>
<dbReference type="InterPro" id="IPR000160">
    <property type="entry name" value="GGDEF_dom"/>
</dbReference>
<dbReference type="AlphaFoldDB" id="A4J2N4"/>
<dbReference type="NCBIfam" id="TIGR00254">
    <property type="entry name" value="GGDEF"/>
    <property type="match status" value="1"/>
</dbReference>
<dbReference type="InterPro" id="IPR027417">
    <property type="entry name" value="P-loop_NTPase"/>
</dbReference>
<dbReference type="GO" id="GO:0005886">
    <property type="term" value="C:plasma membrane"/>
    <property type="evidence" value="ECO:0007669"/>
    <property type="project" value="TreeGrafter"/>
</dbReference>
<dbReference type="PROSITE" id="PS50887">
    <property type="entry name" value="GGDEF"/>
    <property type="match status" value="1"/>
</dbReference>
<dbReference type="InterPro" id="IPR043128">
    <property type="entry name" value="Rev_trsase/Diguanyl_cyclase"/>
</dbReference>
<sequence length="652" mass="73258">MLAISLIVITSPATDAGKTFLATGIAETLAYSQYKTSFLDYDIAVGDSLRIFGLMDDARRPHPTVSSWQDYPDLAQSSLKTKNGVLVFPKPEISYEVITRENAMKLVQAVKDFSDAIVVDLGTDHRMPHYEAFIKAADTAFLVVDCDEKALVRLKSFIHNNAINPQNGWILAINSRERNATYSTKEFVRIAKGLNNVTKVIEIPFFKEIEKQFPKTFPPSSSVAKEIFNILQGGSVKKSILTDGIKYLKNNMSCISNSNEEEEISNQSFEVLINGELINYCSLKEINNIEDSIEAIFLPTDFSNIYEVIKELRRKTALQKVAIVTIGNYDSKLIESGADECFQKISPEVLKIVKTKAQKLRGLWHKANIDELTGCYQRNFMDECFNHAIQNHKEKGEPFSVNIFDLNDFKNINDTHGHNAGDLVLKAFGQHLCTTCRDIDIPIRSGGDEFILILPNETLETAKIVAERIRSSWQGVFTSPSGRFTATFSVGISQAGADGVTQEQLLNAADRRMYQDKQKFKSNVICKYKKITTNSLMVTTNLVEIDQLIQNNKKPLVVIDADKGQLINTLDINPNTAWQHDWRIGLAATPAKIGKKTELYSIPPDETDIEWEERDLRVLKEIVLQAIKAKKKVVIVADKLYPEISERLSSIS</sequence>
<dbReference type="SUPFAM" id="SSF52540">
    <property type="entry name" value="P-loop containing nucleoside triphosphate hydrolases"/>
    <property type="match status" value="1"/>
</dbReference>
<keyword evidence="3" id="KW-1185">Reference proteome</keyword>
<dbReference type="InterPro" id="IPR050469">
    <property type="entry name" value="Diguanylate_Cyclase"/>
</dbReference>
<feature type="domain" description="GGDEF" evidence="1">
    <location>
        <begin position="397"/>
        <end position="530"/>
    </location>
</feature>
<protein>
    <submittedName>
        <fullName evidence="2">Diguanylate cyclase</fullName>
    </submittedName>
</protein>
<evidence type="ECO:0000259" key="1">
    <source>
        <dbReference type="PROSITE" id="PS50887"/>
    </source>
</evidence>
<evidence type="ECO:0000313" key="3">
    <source>
        <dbReference type="Proteomes" id="UP000001556"/>
    </source>
</evidence>
<dbReference type="CDD" id="cd01949">
    <property type="entry name" value="GGDEF"/>
    <property type="match status" value="1"/>
</dbReference>
<dbReference type="SUPFAM" id="SSF55073">
    <property type="entry name" value="Nucleotide cyclase"/>
    <property type="match status" value="1"/>
</dbReference>
<accession>A4J2N4</accession>
<dbReference type="HOGENOM" id="CLU_420189_0_0_9"/>
<gene>
    <name evidence="2" type="ordered locus">Dred_0799</name>
</gene>
<dbReference type="Proteomes" id="UP000001556">
    <property type="component" value="Chromosome"/>
</dbReference>
<dbReference type="STRING" id="349161.Dred_0799"/>
<reference evidence="2 3" key="1">
    <citation type="submission" date="2007-03" db="EMBL/GenBank/DDBJ databases">
        <title>Complete sequence of Desulfotomaculum reducens MI-1.</title>
        <authorList>
            <consortium name="US DOE Joint Genome Institute"/>
            <person name="Copeland A."/>
            <person name="Lucas S."/>
            <person name="Lapidus A."/>
            <person name="Barry K."/>
            <person name="Detter J.C."/>
            <person name="Glavina del Rio T."/>
            <person name="Hammon N."/>
            <person name="Israni S."/>
            <person name="Dalin E."/>
            <person name="Tice H."/>
            <person name="Pitluck S."/>
            <person name="Sims D."/>
            <person name="Brettin T."/>
            <person name="Bruce D."/>
            <person name="Han C."/>
            <person name="Tapia R."/>
            <person name="Schmutz J."/>
            <person name="Larimer F."/>
            <person name="Land M."/>
            <person name="Hauser L."/>
            <person name="Kyrpides N."/>
            <person name="Kim E."/>
            <person name="Tebo B.M."/>
            <person name="Richardson P."/>
        </authorList>
    </citation>
    <scope>NUCLEOTIDE SEQUENCE [LARGE SCALE GENOMIC DNA]</scope>
    <source>
        <strain evidence="2 3">MI-1</strain>
    </source>
</reference>
<evidence type="ECO:0000313" key="2">
    <source>
        <dbReference type="EMBL" id="ABO49337.1"/>
    </source>
</evidence>
<organism evidence="2 3">
    <name type="scientific">Desulforamulus reducens (strain ATCC BAA-1160 / DSM 100696 / MI-1)</name>
    <name type="common">Desulfotomaculum reducens</name>
    <dbReference type="NCBI Taxonomy" id="349161"/>
    <lineage>
        <taxon>Bacteria</taxon>
        <taxon>Bacillati</taxon>
        <taxon>Bacillota</taxon>
        <taxon>Clostridia</taxon>
        <taxon>Eubacteriales</taxon>
        <taxon>Peptococcaceae</taxon>
        <taxon>Desulforamulus</taxon>
    </lineage>
</organism>
<dbReference type="Gene3D" id="3.40.50.300">
    <property type="entry name" value="P-loop containing nucleotide triphosphate hydrolases"/>
    <property type="match status" value="1"/>
</dbReference>
<dbReference type="GO" id="GO:0043709">
    <property type="term" value="P:cell adhesion involved in single-species biofilm formation"/>
    <property type="evidence" value="ECO:0007669"/>
    <property type="project" value="TreeGrafter"/>
</dbReference>
<dbReference type="PANTHER" id="PTHR45138:SF6">
    <property type="entry name" value="DIGUANYLATE CYCLASE DGCN"/>
    <property type="match status" value="1"/>
</dbReference>
<dbReference type="SMART" id="SM00267">
    <property type="entry name" value="GGDEF"/>
    <property type="match status" value="1"/>
</dbReference>
<dbReference type="PANTHER" id="PTHR45138">
    <property type="entry name" value="REGULATORY COMPONENTS OF SENSORY TRANSDUCTION SYSTEM"/>
    <property type="match status" value="1"/>
</dbReference>
<proteinExistence type="predicted"/>
<dbReference type="GO" id="GO:0052621">
    <property type="term" value="F:diguanylate cyclase activity"/>
    <property type="evidence" value="ECO:0007669"/>
    <property type="project" value="TreeGrafter"/>
</dbReference>
<dbReference type="Gene3D" id="3.30.70.270">
    <property type="match status" value="1"/>
</dbReference>
<dbReference type="EMBL" id="CP000612">
    <property type="protein sequence ID" value="ABO49337.1"/>
    <property type="molecule type" value="Genomic_DNA"/>
</dbReference>
<dbReference type="eggNOG" id="COG3706">
    <property type="taxonomic scope" value="Bacteria"/>
</dbReference>
<dbReference type="KEGG" id="drm:Dred_0799"/>